<dbReference type="SUPFAM" id="SSF55486">
    <property type="entry name" value="Metalloproteases ('zincins'), catalytic domain"/>
    <property type="match status" value="1"/>
</dbReference>
<dbReference type="EC" id="3.1.-.-" evidence="7"/>
<keyword evidence="7" id="KW-0690">Ribosome biogenesis</keyword>
<dbReference type="PANTHER" id="PTHR46986">
    <property type="entry name" value="ENDORIBONUCLEASE YBEY, CHLOROPLASTIC"/>
    <property type="match status" value="1"/>
</dbReference>
<comment type="function">
    <text evidence="7">Single strand-specific metallo-endoribonuclease involved in late-stage 70S ribosome quality control and in maturation of the 3' terminus of the 16S rRNA.</text>
</comment>
<evidence type="ECO:0000256" key="5">
    <source>
        <dbReference type="ARBA" id="ARBA00022801"/>
    </source>
</evidence>
<evidence type="ECO:0000256" key="1">
    <source>
        <dbReference type="ARBA" id="ARBA00010875"/>
    </source>
</evidence>
<keyword evidence="4 7" id="KW-0255">Endonuclease</keyword>
<dbReference type="GO" id="GO:0004222">
    <property type="term" value="F:metalloendopeptidase activity"/>
    <property type="evidence" value="ECO:0007669"/>
    <property type="project" value="InterPro"/>
</dbReference>
<feature type="binding site" evidence="7">
    <location>
        <position position="115"/>
    </location>
    <ligand>
        <name>Zn(2+)</name>
        <dbReference type="ChEBI" id="CHEBI:29105"/>
        <note>catalytic</note>
    </ligand>
</feature>
<dbReference type="NCBIfam" id="TIGR00043">
    <property type="entry name" value="rRNA maturation RNase YbeY"/>
    <property type="match status" value="1"/>
</dbReference>
<dbReference type="InterPro" id="IPR002036">
    <property type="entry name" value="YbeY"/>
</dbReference>
<dbReference type="InterPro" id="IPR020549">
    <property type="entry name" value="YbeY_CS"/>
</dbReference>
<proteinExistence type="inferred from homology"/>
<evidence type="ECO:0000313" key="9">
    <source>
        <dbReference type="Proteomes" id="UP000217838"/>
    </source>
</evidence>
<dbReference type="Pfam" id="PF02130">
    <property type="entry name" value="YbeY"/>
    <property type="match status" value="1"/>
</dbReference>
<feature type="binding site" evidence="7">
    <location>
        <position position="111"/>
    </location>
    <ligand>
        <name>Zn(2+)</name>
        <dbReference type="ChEBI" id="CHEBI:29105"/>
        <note>catalytic</note>
    </ligand>
</feature>
<evidence type="ECO:0000313" key="8">
    <source>
        <dbReference type="EMBL" id="PCI93354.1"/>
    </source>
</evidence>
<keyword evidence="7" id="KW-0963">Cytoplasm</keyword>
<organism evidence="8 9">
    <name type="scientific">Aerophobetes bacterium</name>
    <dbReference type="NCBI Taxonomy" id="2030807"/>
    <lineage>
        <taxon>Bacteria</taxon>
        <taxon>Candidatus Aerophobota</taxon>
    </lineage>
</organism>
<dbReference type="GO" id="GO:0005737">
    <property type="term" value="C:cytoplasm"/>
    <property type="evidence" value="ECO:0007669"/>
    <property type="project" value="UniProtKB-SubCell"/>
</dbReference>
<gene>
    <name evidence="7 8" type="primary">ybeY</name>
    <name evidence="8" type="ORF">COB11_05465</name>
</gene>
<evidence type="ECO:0000256" key="6">
    <source>
        <dbReference type="ARBA" id="ARBA00022833"/>
    </source>
</evidence>
<protein>
    <recommendedName>
        <fullName evidence="7">Endoribonuclease YbeY</fullName>
        <ecNumber evidence="7">3.1.-.-</ecNumber>
    </recommendedName>
</protein>
<evidence type="ECO:0000256" key="2">
    <source>
        <dbReference type="ARBA" id="ARBA00022722"/>
    </source>
</evidence>
<keyword evidence="6 7" id="KW-0862">Zinc</keyword>
<comment type="caution">
    <text evidence="8">The sequence shown here is derived from an EMBL/GenBank/DDBJ whole genome shotgun (WGS) entry which is preliminary data.</text>
</comment>
<dbReference type="HAMAP" id="MF_00009">
    <property type="entry name" value="Endoribonucl_YbeY"/>
    <property type="match status" value="1"/>
</dbReference>
<comment type="similarity">
    <text evidence="1 7">Belongs to the endoribonuclease YbeY family.</text>
</comment>
<dbReference type="GO" id="GO:0008270">
    <property type="term" value="F:zinc ion binding"/>
    <property type="evidence" value="ECO:0007669"/>
    <property type="project" value="UniProtKB-UniRule"/>
</dbReference>
<dbReference type="GO" id="GO:0006364">
    <property type="term" value="P:rRNA processing"/>
    <property type="evidence" value="ECO:0007669"/>
    <property type="project" value="UniProtKB-UniRule"/>
</dbReference>
<keyword evidence="3 7" id="KW-0479">Metal-binding</keyword>
<feature type="binding site" evidence="7">
    <location>
        <position position="121"/>
    </location>
    <ligand>
        <name>Zn(2+)</name>
        <dbReference type="ChEBI" id="CHEBI:29105"/>
        <note>catalytic</note>
    </ligand>
</feature>
<comment type="subcellular location">
    <subcellularLocation>
        <location evidence="7">Cytoplasm</location>
    </subcellularLocation>
</comment>
<keyword evidence="5 7" id="KW-0378">Hydrolase</keyword>
<reference evidence="9" key="1">
    <citation type="submission" date="2017-08" db="EMBL/GenBank/DDBJ databases">
        <title>A dynamic microbial community with high functional redundancy inhabits the cold, oxic subseafloor aquifer.</title>
        <authorList>
            <person name="Tully B.J."/>
            <person name="Wheat C.G."/>
            <person name="Glazer B.T."/>
            <person name="Huber J.A."/>
        </authorList>
    </citation>
    <scope>NUCLEOTIDE SEQUENCE [LARGE SCALE GENOMIC DNA]</scope>
</reference>
<evidence type="ECO:0000256" key="4">
    <source>
        <dbReference type="ARBA" id="ARBA00022759"/>
    </source>
</evidence>
<dbReference type="GO" id="GO:0004521">
    <property type="term" value="F:RNA endonuclease activity"/>
    <property type="evidence" value="ECO:0007669"/>
    <property type="project" value="UniProtKB-UniRule"/>
</dbReference>
<sequence length="162" mass="18828">MFVHFTNSEDRFEVSQKQIERVVTATLEFKGVTCDDTSIYFVTSEEISKLHKEYFNDPTPTDCITFPMDHADEDTAQKILGEVFVCPEVAFAYSQEHGHNFNEELTLYVVHGLLHLLGFDDIEEEDRILMREEEKKCMDNLLANRLILSPKIKKPYICELSE</sequence>
<dbReference type="Gene3D" id="3.40.390.30">
    <property type="entry name" value="Metalloproteases ('zincins'), catalytic domain"/>
    <property type="match status" value="1"/>
</dbReference>
<name>A0A2A4YF53_UNCAE</name>
<dbReference type="InterPro" id="IPR023091">
    <property type="entry name" value="MetalPrtase_cat_dom_sf_prd"/>
</dbReference>
<keyword evidence="2 7" id="KW-0540">Nuclease</keyword>
<dbReference type="PROSITE" id="PS01306">
    <property type="entry name" value="UPF0054"/>
    <property type="match status" value="1"/>
</dbReference>
<comment type="cofactor">
    <cofactor evidence="7">
        <name>Zn(2+)</name>
        <dbReference type="ChEBI" id="CHEBI:29105"/>
    </cofactor>
    <text evidence="7">Binds 1 zinc ion.</text>
</comment>
<accession>A0A2A4YF53</accession>
<dbReference type="EMBL" id="NVUU01000064">
    <property type="protein sequence ID" value="PCI93354.1"/>
    <property type="molecule type" value="Genomic_DNA"/>
</dbReference>
<evidence type="ECO:0000256" key="7">
    <source>
        <dbReference type="HAMAP-Rule" id="MF_00009"/>
    </source>
</evidence>
<dbReference type="AlphaFoldDB" id="A0A2A4YF53"/>
<dbReference type="Proteomes" id="UP000217838">
    <property type="component" value="Unassembled WGS sequence"/>
</dbReference>
<evidence type="ECO:0000256" key="3">
    <source>
        <dbReference type="ARBA" id="ARBA00022723"/>
    </source>
</evidence>
<dbReference type="PANTHER" id="PTHR46986:SF1">
    <property type="entry name" value="ENDORIBONUCLEASE YBEY, CHLOROPLASTIC"/>
    <property type="match status" value="1"/>
</dbReference>
<keyword evidence="7" id="KW-0698">rRNA processing</keyword>